<dbReference type="Pfam" id="PF01590">
    <property type="entry name" value="GAF"/>
    <property type="match status" value="1"/>
</dbReference>
<gene>
    <name evidence="7" type="ORF">DIZ78_15735</name>
</gene>
<dbReference type="Pfam" id="PF08668">
    <property type="entry name" value="HDOD"/>
    <property type="match status" value="1"/>
</dbReference>
<dbReference type="CDD" id="cd00075">
    <property type="entry name" value="HATPase"/>
    <property type="match status" value="1"/>
</dbReference>
<comment type="catalytic activity">
    <reaction evidence="1">
        <text>ATP + protein L-histidine = ADP + protein N-phospho-L-histidine.</text>
        <dbReference type="EC" id="2.7.13.3"/>
    </reaction>
</comment>
<dbReference type="InterPro" id="IPR036097">
    <property type="entry name" value="HisK_dim/P_sf"/>
</dbReference>
<dbReference type="InterPro" id="IPR003661">
    <property type="entry name" value="HisK_dim/P_dom"/>
</dbReference>
<dbReference type="AlphaFoldDB" id="A0A370DAH3"/>
<feature type="domain" description="HDOD" evidence="6">
    <location>
        <begin position="17"/>
        <end position="212"/>
    </location>
</feature>
<dbReference type="PROSITE" id="PS51833">
    <property type="entry name" value="HDOD"/>
    <property type="match status" value="1"/>
</dbReference>
<dbReference type="Pfam" id="PF02518">
    <property type="entry name" value="HATPase_c"/>
    <property type="match status" value="1"/>
</dbReference>
<dbReference type="EC" id="2.7.13.3" evidence="2"/>
<proteinExistence type="predicted"/>
<dbReference type="Gene3D" id="1.10.287.130">
    <property type="match status" value="1"/>
</dbReference>
<reference evidence="7 8" key="1">
    <citation type="journal article" date="2018" name="ISME J.">
        <title>Endosymbiont genomes yield clues of tubeworm success.</title>
        <authorList>
            <person name="Li Y."/>
            <person name="Liles M.R."/>
            <person name="Halanych K.M."/>
        </authorList>
    </citation>
    <scope>NUCLEOTIDE SEQUENCE [LARGE SCALE GENOMIC DNA]</scope>
    <source>
        <strain evidence="7">A1462</strain>
    </source>
</reference>
<sequence length="714" mass="78636">MEKSVISVMLELDASRLPSVPHVLLQLIDICNHADVCFSDLETIIRQDAALSSKVLAAANSPIYRQWGSEASLGRLLVVLGLNTVKTIAMTSAVQDLFSQVDDSVSQYMDEIWLHSLTCAHTARAIARLTTYQSPDEAYIAGLLHRVGQLVLLRNFPAEYSDISVEPFSGQELEKLENEKLGFTHSEVGAYLIDSWHLHSFMADAVHYQYEPAVLIQDSTPLVKIINLASQLSSLNGTPDNTVFKQADDLFGLTQPLLEEMLNNVDEQVDNIAKSLGISLTKSAKTGNRGIDTTPARKQLKEQLKERIKTAAIVGMASHRTGPQVPLNETLASIVQNARILFDLTPIRVFLYDQGLNQLAYTPSEETESGPFADISISLETGRSMIADSLLQGEPRHWLENGENRSISIVDRQILTLMKNNGLLSIPLITEGRTVGVLIAGIEQVDWNRIESNLMLVSTFADGAAKSIQQQITIIRSEEERIEEARSEFQLHARQIIHEANNPLGIINNYLHILGTKLGEDHAAHEELRIIKDEIERVGKIILRLRDMPSDNGIEQGFVDLNSLILDVEKIFHTSLFVTHDISAQLDLEASLPPVAGSRNTLKQILTNLIKNSVEAMSDGGKITLISKDKINMNGKSYVGIEVIDTGPGIPDEIMENIFSPVKSTKGAGNAGLGLTIVKNLINELSGSISCTSSHEKGTTFQIRLPRRIPMGDM</sequence>
<dbReference type="SMART" id="SM00387">
    <property type="entry name" value="HATPase_c"/>
    <property type="match status" value="1"/>
</dbReference>
<dbReference type="SUPFAM" id="SSF109604">
    <property type="entry name" value="HD-domain/PDEase-like"/>
    <property type="match status" value="1"/>
</dbReference>
<keyword evidence="3" id="KW-0597">Phosphoprotein</keyword>
<dbReference type="SUPFAM" id="SSF55781">
    <property type="entry name" value="GAF domain-like"/>
    <property type="match status" value="1"/>
</dbReference>
<dbReference type="InterPro" id="IPR003018">
    <property type="entry name" value="GAF"/>
</dbReference>
<protein>
    <recommendedName>
        <fullName evidence="2">histidine kinase</fullName>
        <ecNumber evidence="2">2.7.13.3</ecNumber>
    </recommendedName>
</protein>
<evidence type="ECO:0000313" key="7">
    <source>
        <dbReference type="EMBL" id="RDH81898.1"/>
    </source>
</evidence>
<dbReference type="InterPro" id="IPR005467">
    <property type="entry name" value="His_kinase_dom"/>
</dbReference>
<feature type="coiled-coil region" evidence="4">
    <location>
        <begin position="468"/>
        <end position="495"/>
    </location>
</feature>
<dbReference type="SUPFAM" id="SSF47384">
    <property type="entry name" value="Homodimeric domain of signal transducing histidine kinase"/>
    <property type="match status" value="1"/>
</dbReference>
<dbReference type="InterPro" id="IPR036890">
    <property type="entry name" value="HATPase_C_sf"/>
</dbReference>
<dbReference type="Gene3D" id="3.30.450.40">
    <property type="match status" value="1"/>
</dbReference>
<dbReference type="SUPFAM" id="SSF55874">
    <property type="entry name" value="ATPase domain of HSP90 chaperone/DNA topoisomerase II/histidine kinase"/>
    <property type="match status" value="1"/>
</dbReference>
<dbReference type="GO" id="GO:0000155">
    <property type="term" value="F:phosphorelay sensor kinase activity"/>
    <property type="evidence" value="ECO:0007669"/>
    <property type="project" value="InterPro"/>
</dbReference>
<feature type="domain" description="Histidine kinase" evidence="5">
    <location>
        <begin position="495"/>
        <end position="709"/>
    </location>
</feature>
<dbReference type="InterPro" id="IPR004358">
    <property type="entry name" value="Sig_transdc_His_kin-like_C"/>
</dbReference>
<comment type="caution">
    <text evidence="7">The sequence shown here is derived from an EMBL/GenBank/DDBJ whole genome shotgun (WGS) entry which is preliminary data.</text>
</comment>
<dbReference type="InterPro" id="IPR003594">
    <property type="entry name" value="HATPase_dom"/>
</dbReference>
<dbReference type="PRINTS" id="PR00344">
    <property type="entry name" value="BCTRLSENSOR"/>
</dbReference>
<evidence type="ECO:0000313" key="8">
    <source>
        <dbReference type="Proteomes" id="UP000254771"/>
    </source>
</evidence>
<evidence type="ECO:0000256" key="3">
    <source>
        <dbReference type="ARBA" id="ARBA00022553"/>
    </source>
</evidence>
<dbReference type="InterPro" id="IPR029016">
    <property type="entry name" value="GAF-like_dom_sf"/>
</dbReference>
<evidence type="ECO:0000256" key="2">
    <source>
        <dbReference type="ARBA" id="ARBA00012438"/>
    </source>
</evidence>
<dbReference type="PANTHER" id="PTHR33525">
    <property type="match status" value="1"/>
</dbReference>
<dbReference type="EMBL" id="QFXE01000021">
    <property type="protein sequence ID" value="RDH81898.1"/>
    <property type="molecule type" value="Genomic_DNA"/>
</dbReference>
<keyword evidence="8" id="KW-1185">Reference proteome</keyword>
<dbReference type="InterPro" id="IPR052340">
    <property type="entry name" value="RNase_Y/CdgJ"/>
</dbReference>
<dbReference type="Gene3D" id="3.30.565.10">
    <property type="entry name" value="Histidine kinase-like ATPase, C-terminal domain"/>
    <property type="match status" value="1"/>
</dbReference>
<organism evidence="7 8">
    <name type="scientific">endosymbiont of Escarpia spicata</name>
    <dbReference type="NCBI Taxonomy" id="2200908"/>
    <lineage>
        <taxon>Bacteria</taxon>
        <taxon>Pseudomonadati</taxon>
        <taxon>Pseudomonadota</taxon>
        <taxon>Gammaproteobacteria</taxon>
        <taxon>sulfur-oxidizing symbionts</taxon>
    </lineage>
</organism>
<evidence type="ECO:0000256" key="4">
    <source>
        <dbReference type="SAM" id="Coils"/>
    </source>
</evidence>
<name>A0A370DAH3_9GAMM</name>
<dbReference type="Proteomes" id="UP000254771">
    <property type="component" value="Unassembled WGS sequence"/>
</dbReference>
<dbReference type="PANTHER" id="PTHR33525:SF3">
    <property type="entry name" value="RIBONUCLEASE Y"/>
    <property type="match status" value="1"/>
</dbReference>
<dbReference type="CDD" id="cd00082">
    <property type="entry name" value="HisKA"/>
    <property type="match status" value="1"/>
</dbReference>
<dbReference type="Gene3D" id="1.10.3210.10">
    <property type="entry name" value="Hypothetical protein af1432"/>
    <property type="match status" value="1"/>
</dbReference>
<dbReference type="PROSITE" id="PS50109">
    <property type="entry name" value="HIS_KIN"/>
    <property type="match status" value="1"/>
</dbReference>
<evidence type="ECO:0000259" key="6">
    <source>
        <dbReference type="PROSITE" id="PS51833"/>
    </source>
</evidence>
<keyword evidence="4" id="KW-0175">Coiled coil</keyword>
<dbReference type="InterPro" id="IPR013976">
    <property type="entry name" value="HDOD"/>
</dbReference>
<evidence type="ECO:0000259" key="5">
    <source>
        <dbReference type="PROSITE" id="PS50109"/>
    </source>
</evidence>
<evidence type="ECO:0000256" key="1">
    <source>
        <dbReference type="ARBA" id="ARBA00000085"/>
    </source>
</evidence>
<accession>A0A370DAH3</accession>